<dbReference type="GO" id="GO:0030247">
    <property type="term" value="F:polysaccharide binding"/>
    <property type="evidence" value="ECO:0007669"/>
    <property type="project" value="InterPro"/>
</dbReference>
<dbReference type="InterPro" id="IPR017853">
    <property type="entry name" value="GH"/>
</dbReference>
<dbReference type="Gene3D" id="2.60.40.10">
    <property type="entry name" value="Immunoglobulins"/>
    <property type="match status" value="1"/>
</dbReference>
<evidence type="ECO:0000256" key="7">
    <source>
        <dbReference type="ARBA" id="ARBA00033000"/>
    </source>
</evidence>
<dbReference type="SUPFAM" id="SSF51445">
    <property type="entry name" value="(Trans)glycosidases"/>
    <property type="match status" value="1"/>
</dbReference>
<dbReference type="SMART" id="SM01081">
    <property type="entry name" value="CHB_HEX"/>
    <property type="match status" value="1"/>
</dbReference>
<evidence type="ECO:0000256" key="4">
    <source>
        <dbReference type="ARBA" id="ARBA00022801"/>
    </source>
</evidence>
<evidence type="ECO:0000256" key="3">
    <source>
        <dbReference type="ARBA" id="ARBA00012663"/>
    </source>
</evidence>
<dbReference type="InterPro" id="IPR014756">
    <property type="entry name" value="Ig_E-set"/>
</dbReference>
<dbReference type="Pfam" id="PF02838">
    <property type="entry name" value="Glyco_hydro_20b"/>
    <property type="match status" value="1"/>
</dbReference>
<evidence type="ECO:0000313" key="10">
    <source>
        <dbReference type="EMBL" id="CAG2190378.1"/>
    </source>
</evidence>
<evidence type="ECO:0000256" key="5">
    <source>
        <dbReference type="ARBA" id="ARBA00023295"/>
    </source>
</evidence>
<accession>A0A8S3Q4W9</accession>
<dbReference type="InterPro" id="IPR004867">
    <property type="entry name" value="CHB_C_dom"/>
</dbReference>
<dbReference type="EMBL" id="CAJPWZ010000326">
    <property type="protein sequence ID" value="CAG2190378.1"/>
    <property type="molecule type" value="Genomic_DNA"/>
</dbReference>
<comment type="caution">
    <text evidence="10">The sequence shown here is derived from an EMBL/GenBank/DDBJ whole genome shotgun (WGS) entry which is preliminary data.</text>
</comment>
<dbReference type="InterPro" id="IPR015882">
    <property type="entry name" value="HEX_bac_N"/>
</dbReference>
<protein>
    <recommendedName>
        <fullName evidence="3">beta-N-acetylhexosaminidase</fullName>
        <ecNumber evidence="3">3.2.1.52</ecNumber>
    </recommendedName>
    <alternativeName>
        <fullName evidence="6">Beta-N-acetylhexosaminidase</fullName>
    </alternativeName>
    <alternativeName>
        <fullName evidence="7">N-acetyl-beta-glucosaminidase</fullName>
    </alternativeName>
</protein>
<dbReference type="Pfam" id="PF00728">
    <property type="entry name" value="Glyco_hydro_20"/>
    <property type="match status" value="1"/>
</dbReference>
<keyword evidence="5 10" id="KW-0326">Glycosidase</keyword>
<dbReference type="InterPro" id="IPR029018">
    <property type="entry name" value="Hex-like_dom2"/>
</dbReference>
<feature type="active site" description="Proton donor" evidence="8">
    <location>
        <position position="526"/>
    </location>
</feature>
<dbReference type="SUPFAM" id="SSF55545">
    <property type="entry name" value="beta-N-acetylhexosaminidase-like domain"/>
    <property type="match status" value="1"/>
</dbReference>
<feature type="domain" description="Chitobiase/beta-hexosaminidases N-terminal" evidence="9">
    <location>
        <begin position="11"/>
        <end position="180"/>
    </location>
</feature>
<evidence type="ECO:0000256" key="6">
    <source>
        <dbReference type="ARBA" id="ARBA00030512"/>
    </source>
</evidence>
<dbReference type="InterPro" id="IPR004866">
    <property type="entry name" value="CHB/HEX_N_dom"/>
</dbReference>
<dbReference type="InterPro" id="IPR013783">
    <property type="entry name" value="Ig-like_fold"/>
</dbReference>
<dbReference type="SUPFAM" id="SSF81296">
    <property type="entry name" value="E set domains"/>
    <property type="match status" value="1"/>
</dbReference>
<dbReference type="InterPro" id="IPR012291">
    <property type="entry name" value="CBM2_carb-bd_dom_sf"/>
</dbReference>
<dbReference type="Gene3D" id="2.60.40.290">
    <property type="match status" value="1"/>
</dbReference>
<evidence type="ECO:0000256" key="8">
    <source>
        <dbReference type="PIRSR" id="PIRSR625705-1"/>
    </source>
</evidence>
<sequence length="861" mass="99376">MNQQELDEVAEKLDIKYSVLDNLEDGKLTYTANIVFKNCSSVTLDHEKKWAIYFCHIRMIEPPILPDEEAIIVASGIKFRHINGCLFTLEPIKTFKPLGKNETLEVMFKAQYYSVARSDLMPNWYITSENLKPRVLKCTSHDDLQYVQSFDEEGKWKRFSYKLDNGTLRLDKYNPWTPQERFIKNKIEDLKKPGKDVIPTPLEMDIDKVKDINLSSGNWVIYAGKEVSKEAHILKGSVKIDVDVKEMNTNDNARCENVITLKLGQVFDGQNCEAYALTIKDNPPLVEIIGNQPCGVFYGVQTLLALIKDNRIPLVKIRDYPRYPYRGMQLDVSRNFHSKAQVLKLLDVMAMYKMNKFHFHLTDDEGWRLEIPGLEELTLVGGRRGHDLSERSCILPMLGSGPDFDTSGTGYYTVKEYQEILQYAVDRHIEVIPEIDMPGHSHAAIKAMRARYLKYKDEGDLEKAREYVLTDLEDSKHILSCQLYAENSMNPGLESTYRFIEKVVVEVQKIHEDVSPLKLFHFGGDEVPYESWLDSPACKRLIDTKEVNKFSELMEYFIKKVAKIVAQHDLHLGAWQDGVIHDEVRLEPMKRDSFPNKEVVAYAWQNVWESGLSGCAYKLANEGYKVVMAQGTHLYFDHPQEPDPEERGLYWAARYIDTRKTFSFMPDNIYANADFKLTGDPITKRDLDHNAKDHHQLKKEKNIIGMQGQLWSELVRLPDQMDSMIFPRLLPLAERAWHKAQWESEDKQDSRKRQETADWTLFANSLGYKELERLDNMEVAYHIPPPGARIVNGKLEMNVAYPGLKMEYSIDNGVTWSLYNNPVDVKANADMLLRTKSANGKRNSRHVVLMMATIKKENSKK</sequence>
<comment type="similarity">
    <text evidence="2">Belongs to the glycosyl hydrolase 20 family.</text>
</comment>
<dbReference type="GO" id="GO:0005975">
    <property type="term" value="P:carbohydrate metabolic process"/>
    <property type="evidence" value="ECO:0007669"/>
    <property type="project" value="InterPro"/>
</dbReference>
<dbReference type="AlphaFoldDB" id="A0A8S3Q4W9"/>
<dbReference type="Gene3D" id="3.30.379.10">
    <property type="entry name" value="Chitobiase/beta-hexosaminidase domain 2-like"/>
    <property type="match status" value="1"/>
</dbReference>
<dbReference type="Pfam" id="PF03173">
    <property type="entry name" value="CHB_HEX"/>
    <property type="match status" value="1"/>
</dbReference>
<dbReference type="CDD" id="cd02847">
    <property type="entry name" value="E_set_Chitobiase_C"/>
    <property type="match status" value="1"/>
</dbReference>
<dbReference type="Gene3D" id="3.20.20.80">
    <property type="entry name" value="Glycosidases"/>
    <property type="match status" value="1"/>
</dbReference>
<dbReference type="OrthoDB" id="428480at2759"/>
<dbReference type="PRINTS" id="PR00738">
    <property type="entry name" value="GLHYDRLASE20"/>
</dbReference>
<dbReference type="PANTHER" id="PTHR22600">
    <property type="entry name" value="BETA-HEXOSAMINIDASE"/>
    <property type="match status" value="1"/>
</dbReference>
<proteinExistence type="inferred from homology"/>
<name>A0A8S3Q4W9_MYTED</name>
<dbReference type="GO" id="GO:0030203">
    <property type="term" value="P:glycosaminoglycan metabolic process"/>
    <property type="evidence" value="ECO:0007669"/>
    <property type="project" value="TreeGrafter"/>
</dbReference>
<evidence type="ECO:0000259" key="9">
    <source>
        <dbReference type="SMART" id="SM01081"/>
    </source>
</evidence>
<dbReference type="PANTHER" id="PTHR22600:SF57">
    <property type="entry name" value="BETA-N-ACETYLHEXOSAMINIDASE"/>
    <property type="match status" value="1"/>
</dbReference>
<keyword evidence="4 10" id="KW-0378">Hydrolase</keyword>
<dbReference type="Proteomes" id="UP000683360">
    <property type="component" value="Unassembled WGS sequence"/>
</dbReference>
<dbReference type="GO" id="GO:0016020">
    <property type="term" value="C:membrane"/>
    <property type="evidence" value="ECO:0007669"/>
    <property type="project" value="TreeGrafter"/>
</dbReference>
<dbReference type="Pfam" id="PF03174">
    <property type="entry name" value="CHB_HEX_C"/>
    <property type="match status" value="1"/>
</dbReference>
<evidence type="ECO:0000313" key="11">
    <source>
        <dbReference type="Proteomes" id="UP000683360"/>
    </source>
</evidence>
<comment type="catalytic activity">
    <reaction evidence="1">
        <text>Hydrolysis of terminal non-reducing N-acetyl-D-hexosamine residues in N-acetyl-beta-D-hexosaminides.</text>
        <dbReference type="EC" id="3.2.1.52"/>
    </reaction>
</comment>
<dbReference type="EC" id="3.2.1.52" evidence="3"/>
<gene>
    <name evidence="10" type="ORF">MEDL_5639</name>
</gene>
<organism evidence="10 11">
    <name type="scientific">Mytilus edulis</name>
    <name type="common">Blue mussel</name>
    <dbReference type="NCBI Taxonomy" id="6550"/>
    <lineage>
        <taxon>Eukaryota</taxon>
        <taxon>Metazoa</taxon>
        <taxon>Spiralia</taxon>
        <taxon>Lophotrochozoa</taxon>
        <taxon>Mollusca</taxon>
        <taxon>Bivalvia</taxon>
        <taxon>Autobranchia</taxon>
        <taxon>Pteriomorphia</taxon>
        <taxon>Mytilida</taxon>
        <taxon>Mytiloidea</taxon>
        <taxon>Mytilidae</taxon>
        <taxon>Mytilinae</taxon>
        <taxon>Mytilus</taxon>
    </lineage>
</organism>
<dbReference type="GO" id="GO:0004563">
    <property type="term" value="F:beta-N-acetylhexosaminidase activity"/>
    <property type="evidence" value="ECO:0007669"/>
    <property type="project" value="UniProtKB-EC"/>
</dbReference>
<reference evidence="10" key="1">
    <citation type="submission" date="2021-03" db="EMBL/GenBank/DDBJ databases">
        <authorList>
            <person name="Bekaert M."/>
        </authorList>
    </citation>
    <scope>NUCLEOTIDE SEQUENCE</scope>
</reference>
<keyword evidence="11" id="KW-1185">Reference proteome</keyword>
<evidence type="ECO:0000256" key="2">
    <source>
        <dbReference type="ARBA" id="ARBA00006285"/>
    </source>
</evidence>
<dbReference type="InterPro" id="IPR008965">
    <property type="entry name" value="CBM2/CBM3_carb-bd_dom_sf"/>
</dbReference>
<dbReference type="InterPro" id="IPR015883">
    <property type="entry name" value="Glyco_hydro_20_cat"/>
</dbReference>
<dbReference type="SUPFAM" id="SSF49384">
    <property type="entry name" value="Carbohydrate-binding domain"/>
    <property type="match status" value="1"/>
</dbReference>
<dbReference type="InterPro" id="IPR025705">
    <property type="entry name" value="Beta_hexosaminidase_sua/sub"/>
</dbReference>
<evidence type="ECO:0000256" key="1">
    <source>
        <dbReference type="ARBA" id="ARBA00001231"/>
    </source>
</evidence>